<dbReference type="GeneID" id="38128795"/>
<feature type="region of interest" description="Disordered" evidence="1">
    <location>
        <begin position="1"/>
        <end position="37"/>
    </location>
</feature>
<reference evidence="2" key="1">
    <citation type="submission" date="2018-08" db="EMBL/GenBank/DDBJ databases">
        <title>Draft genome sequence of azole-resistant Aspergillus thermomutatus (Neosartorya pseudofischeri) strain HMR AF 39, isolated from a human nasal aspirate.</title>
        <authorList>
            <person name="Parent-Michaud M."/>
            <person name="Dufresne P.J."/>
            <person name="Fournier E."/>
            <person name="Martineau C."/>
            <person name="Moreira S."/>
            <person name="Perkins V."/>
            <person name="De Repentigny L."/>
            <person name="Dufresne S.F."/>
        </authorList>
    </citation>
    <scope>NUCLEOTIDE SEQUENCE [LARGE SCALE GENOMIC DNA]</scope>
    <source>
        <strain evidence="2">HMR AF 39</strain>
    </source>
</reference>
<gene>
    <name evidence="2" type="ORF">CDV56_106821</name>
</gene>
<feature type="compositionally biased region" description="Basic and acidic residues" evidence="1">
    <location>
        <begin position="1"/>
        <end position="15"/>
    </location>
</feature>
<feature type="region of interest" description="Disordered" evidence="1">
    <location>
        <begin position="202"/>
        <end position="240"/>
    </location>
</feature>
<feature type="region of interest" description="Disordered" evidence="1">
    <location>
        <begin position="58"/>
        <end position="128"/>
    </location>
</feature>
<dbReference type="EMBL" id="NKHU02000155">
    <property type="protein sequence ID" value="RHZ50806.1"/>
    <property type="molecule type" value="Genomic_DNA"/>
</dbReference>
<feature type="compositionally biased region" description="Polar residues" evidence="1">
    <location>
        <begin position="60"/>
        <end position="101"/>
    </location>
</feature>
<accession>A0A397GMU3</accession>
<feature type="compositionally biased region" description="Polar residues" evidence="1">
    <location>
        <begin position="212"/>
        <end position="229"/>
    </location>
</feature>
<evidence type="ECO:0000313" key="2">
    <source>
        <dbReference type="EMBL" id="RHZ50806.1"/>
    </source>
</evidence>
<feature type="compositionally biased region" description="Basic and acidic residues" evidence="1">
    <location>
        <begin position="28"/>
        <end position="37"/>
    </location>
</feature>
<sequence length="495" mass="55446">MGDLRRDEHISHSQTRENTTNPLSSENPQHRELGSYTDACRDLEQLLKAHVERIKRQLSAGGTSQTPDASSQTVQAGPSDAIQGQPSASEPSAPITPTKTLSAPALTNGHTHIHTPNSGNSEGQAVKGPAVNQGLVSPAVSVASAATTCEPFPDYYESCEKNPPTVDKAHEAAYNYAISKVVEEATRFKDIDTSVPNPPVLNAATDPVVKGKSTTPSAKTTLRNSNKSSIVPMPPIRPPLTEDEIKERKANLLQEMKEMIPSGKIPADLMRRFVAMTNALLQMEMILFHRQNADSKPENLLSAEETEKIRVMASEIIKYLTHLNQNLKKQVDKGKEVAFAMTEIAGYRQATVYERYARMAQVFNENLKKPSDNELRLLTVFLDLYDTIIYTRFLTMRFNGQLILEENLNKQRAELSQLLGSLWDIHCHVIENYQKIINGMVHMKHNIVAPVHEELANSKESWTERWDANQRALERELALQEQDRQELAARERRQT</sequence>
<feature type="compositionally biased region" description="Polar residues" evidence="1">
    <location>
        <begin position="16"/>
        <end position="27"/>
    </location>
</feature>
<comment type="caution">
    <text evidence="2">The sequence shown here is derived from an EMBL/GenBank/DDBJ whole genome shotgun (WGS) entry which is preliminary data.</text>
</comment>
<dbReference type="Proteomes" id="UP000215305">
    <property type="component" value="Unassembled WGS sequence"/>
</dbReference>
<name>A0A397GMU3_ASPTH</name>
<dbReference type="VEuPathDB" id="FungiDB:CDV56_106821"/>
<protein>
    <submittedName>
        <fullName evidence="2">Uncharacterized protein</fullName>
    </submittedName>
</protein>
<evidence type="ECO:0000313" key="3">
    <source>
        <dbReference type="Proteomes" id="UP000215305"/>
    </source>
</evidence>
<proteinExistence type="predicted"/>
<organism evidence="2 3">
    <name type="scientific">Aspergillus thermomutatus</name>
    <name type="common">Neosartorya pseudofischeri</name>
    <dbReference type="NCBI Taxonomy" id="41047"/>
    <lineage>
        <taxon>Eukaryota</taxon>
        <taxon>Fungi</taxon>
        <taxon>Dikarya</taxon>
        <taxon>Ascomycota</taxon>
        <taxon>Pezizomycotina</taxon>
        <taxon>Eurotiomycetes</taxon>
        <taxon>Eurotiomycetidae</taxon>
        <taxon>Eurotiales</taxon>
        <taxon>Aspergillaceae</taxon>
        <taxon>Aspergillus</taxon>
        <taxon>Aspergillus subgen. Fumigati</taxon>
    </lineage>
</organism>
<evidence type="ECO:0000256" key="1">
    <source>
        <dbReference type="SAM" id="MobiDB-lite"/>
    </source>
</evidence>
<feature type="compositionally biased region" description="Polar residues" evidence="1">
    <location>
        <begin position="108"/>
        <end position="123"/>
    </location>
</feature>
<dbReference type="AlphaFoldDB" id="A0A397GMU3"/>
<keyword evidence="3" id="KW-1185">Reference proteome</keyword>
<dbReference type="OrthoDB" id="4497052at2759"/>
<dbReference type="RefSeq" id="XP_026612855.1">
    <property type="nucleotide sequence ID" value="XM_026760440.1"/>
</dbReference>